<dbReference type="OrthoDB" id="3267335at2759"/>
<accession>A0A0D7BT33</accession>
<gene>
    <name evidence="3" type="ORF">CYLTODRAFT_485999</name>
</gene>
<proteinExistence type="predicted"/>
<keyword evidence="2" id="KW-0732">Signal</keyword>
<dbReference type="AlphaFoldDB" id="A0A0D7BT33"/>
<organism evidence="3 4">
    <name type="scientific">Cylindrobasidium torrendii FP15055 ss-10</name>
    <dbReference type="NCBI Taxonomy" id="1314674"/>
    <lineage>
        <taxon>Eukaryota</taxon>
        <taxon>Fungi</taxon>
        <taxon>Dikarya</taxon>
        <taxon>Basidiomycota</taxon>
        <taxon>Agaricomycotina</taxon>
        <taxon>Agaricomycetes</taxon>
        <taxon>Agaricomycetidae</taxon>
        <taxon>Agaricales</taxon>
        <taxon>Marasmiineae</taxon>
        <taxon>Physalacriaceae</taxon>
        <taxon>Cylindrobasidium</taxon>
    </lineage>
</organism>
<sequence>MFAYSTSGLRVFLGACVVQCVLAGQGFTKGLAIIDAPSAGSPGHAGSILSVAVEVSGNGAMPTDSAFKLLEVFLLSTESGINLTVASGASLIGGEEGSTVKHLNWVVPKCLDPGNYNLTFYETSIIKGEEYFIITPVSIPIINENPSGQCTGLNNLEAQPQVDSPPSDAPFGNASDFTDSDTPDDGSALETRSIPLLAIMLAGLLSCMAMVA</sequence>
<protein>
    <submittedName>
        <fullName evidence="3">Uncharacterized protein</fullName>
    </submittedName>
</protein>
<evidence type="ECO:0000313" key="3">
    <source>
        <dbReference type="EMBL" id="KIY72756.1"/>
    </source>
</evidence>
<dbReference type="STRING" id="1314674.A0A0D7BT33"/>
<evidence type="ECO:0000256" key="2">
    <source>
        <dbReference type="SAM" id="SignalP"/>
    </source>
</evidence>
<evidence type="ECO:0000313" key="4">
    <source>
        <dbReference type="Proteomes" id="UP000054007"/>
    </source>
</evidence>
<name>A0A0D7BT33_9AGAR</name>
<feature type="chain" id="PRO_5002317299" evidence="2">
    <location>
        <begin position="24"/>
        <end position="212"/>
    </location>
</feature>
<feature type="region of interest" description="Disordered" evidence="1">
    <location>
        <begin position="156"/>
        <end position="188"/>
    </location>
</feature>
<feature type="signal peptide" evidence="2">
    <location>
        <begin position="1"/>
        <end position="23"/>
    </location>
</feature>
<dbReference type="EMBL" id="KN880440">
    <property type="protein sequence ID" value="KIY72756.1"/>
    <property type="molecule type" value="Genomic_DNA"/>
</dbReference>
<evidence type="ECO:0000256" key="1">
    <source>
        <dbReference type="SAM" id="MobiDB-lite"/>
    </source>
</evidence>
<dbReference type="Proteomes" id="UP000054007">
    <property type="component" value="Unassembled WGS sequence"/>
</dbReference>
<reference evidence="3 4" key="1">
    <citation type="journal article" date="2015" name="Fungal Genet. Biol.">
        <title>Evolution of novel wood decay mechanisms in Agaricales revealed by the genome sequences of Fistulina hepatica and Cylindrobasidium torrendii.</title>
        <authorList>
            <person name="Floudas D."/>
            <person name="Held B.W."/>
            <person name="Riley R."/>
            <person name="Nagy L.G."/>
            <person name="Koehler G."/>
            <person name="Ransdell A.S."/>
            <person name="Younus H."/>
            <person name="Chow J."/>
            <person name="Chiniquy J."/>
            <person name="Lipzen A."/>
            <person name="Tritt A."/>
            <person name="Sun H."/>
            <person name="Haridas S."/>
            <person name="LaButti K."/>
            <person name="Ohm R.A."/>
            <person name="Kues U."/>
            <person name="Blanchette R.A."/>
            <person name="Grigoriev I.V."/>
            <person name="Minto R.E."/>
            <person name="Hibbett D.S."/>
        </authorList>
    </citation>
    <scope>NUCLEOTIDE SEQUENCE [LARGE SCALE GENOMIC DNA]</scope>
    <source>
        <strain evidence="3 4">FP15055 ss-10</strain>
    </source>
</reference>
<keyword evidence="4" id="KW-1185">Reference proteome</keyword>